<organism evidence="2 3">
    <name type="scientific">Suillus placidus</name>
    <dbReference type="NCBI Taxonomy" id="48579"/>
    <lineage>
        <taxon>Eukaryota</taxon>
        <taxon>Fungi</taxon>
        <taxon>Dikarya</taxon>
        <taxon>Basidiomycota</taxon>
        <taxon>Agaricomycotina</taxon>
        <taxon>Agaricomycetes</taxon>
        <taxon>Agaricomycetidae</taxon>
        <taxon>Boletales</taxon>
        <taxon>Suillineae</taxon>
        <taxon>Suillaceae</taxon>
        <taxon>Suillus</taxon>
    </lineage>
</organism>
<feature type="region of interest" description="Disordered" evidence="1">
    <location>
        <begin position="1"/>
        <end position="80"/>
    </location>
</feature>
<feature type="compositionally biased region" description="Low complexity" evidence="1">
    <location>
        <begin position="61"/>
        <end position="78"/>
    </location>
</feature>
<evidence type="ECO:0000313" key="2">
    <source>
        <dbReference type="EMBL" id="KAG1764686.1"/>
    </source>
</evidence>
<reference evidence="2" key="1">
    <citation type="journal article" date="2020" name="New Phytol.">
        <title>Comparative genomics reveals dynamic genome evolution in host specialist ectomycorrhizal fungi.</title>
        <authorList>
            <person name="Lofgren L.A."/>
            <person name="Nguyen N.H."/>
            <person name="Vilgalys R."/>
            <person name="Ruytinx J."/>
            <person name="Liao H.L."/>
            <person name="Branco S."/>
            <person name="Kuo A."/>
            <person name="LaButti K."/>
            <person name="Lipzen A."/>
            <person name="Andreopoulos W."/>
            <person name="Pangilinan J."/>
            <person name="Riley R."/>
            <person name="Hundley H."/>
            <person name="Na H."/>
            <person name="Barry K."/>
            <person name="Grigoriev I.V."/>
            <person name="Stajich J.E."/>
            <person name="Kennedy P.G."/>
        </authorList>
    </citation>
    <scope>NUCLEOTIDE SEQUENCE</scope>
    <source>
        <strain evidence="2">DOB743</strain>
    </source>
</reference>
<proteinExistence type="predicted"/>
<dbReference type="AlphaFoldDB" id="A0A9P6ZGA4"/>
<feature type="non-terminal residue" evidence="2">
    <location>
        <position position="1"/>
    </location>
</feature>
<sequence length="168" mass="17786">MLSGLANSAQTGVTGSKTSSIAADITHPSSRPLSPKPVTPAPFSQGAKKLTSTSRNTSCTSGAQSLSPSSHSSSTSCSNHGTYRLGRGICPKRIGSTWRVWLLSWINYAIQLAEQYGTEIASDIVARSRHLGSMTYNSGIVNVTGTTYAPSHGRYDCMAMKLPSPRGY</sequence>
<accession>A0A9P6ZGA4</accession>
<feature type="compositionally biased region" description="Polar residues" evidence="1">
    <location>
        <begin position="1"/>
        <end position="32"/>
    </location>
</feature>
<dbReference type="EMBL" id="JABBWD010000120">
    <property type="protein sequence ID" value="KAG1764686.1"/>
    <property type="molecule type" value="Genomic_DNA"/>
</dbReference>
<evidence type="ECO:0000256" key="1">
    <source>
        <dbReference type="SAM" id="MobiDB-lite"/>
    </source>
</evidence>
<gene>
    <name evidence="2" type="ORF">EV702DRAFT_1153496</name>
</gene>
<keyword evidence="3" id="KW-1185">Reference proteome</keyword>
<name>A0A9P6ZGA4_9AGAM</name>
<feature type="compositionally biased region" description="Polar residues" evidence="1">
    <location>
        <begin position="50"/>
        <end position="60"/>
    </location>
</feature>
<dbReference type="Proteomes" id="UP000714275">
    <property type="component" value="Unassembled WGS sequence"/>
</dbReference>
<comment type="caution">
    <text evidence="2">The sequence shown here is derived from an EMBL/GenBank/DDBJ whole genome shotgun (WGS) entry which is preliminary data.</text>
</comment>
<protein>
    <submittedName>
        <fullName evidence="2">Uncharacterized protein</fullName>
    </submittedName>
</protein>
<evidence type="ECO:0000313" key="3">
    <source>
        <dbReference type="Proteomes" id="UP000714275"/>
    </source>
</evidence>